<reference evidence="3" key="3">
    <citation type="submission" date="2024-02" db="EMBL/GenBank/DDBJ databases">
        <title>Comparative genomics of Cryptococcus and Kwoniella reveals pathogenesis evolution and contrasting modes of karyotype evolution via chromosome fusion or intercentromeric recombination.</title>
        <authorList>
            <person name="Coelho M.A."/>
            <person name="David-Palma M."/>
            <person name="Shea T."/>
            <person name="Bowers K."/>
            <person name="McGinley-Smith S."/>
            <person name="Mohammad A.W."/>
            <person name="Gnirke A."/>
            <person name="Yurkov A.M."/>
            <person name="Nowrousian M."/>
            <person name="Sun S."/>
            <person name="Cuomo C.A."/>
            <person name="Heitman J."/>
        </authorList>
    </citation>
    <scope>NUCLEOTIDE SEQUENCE</scope>
    <source>
        <strain evidence="3">CBS 10117</strain>
    </source>
</reference>
<proteinExistence type="predicted"/>
<dbReference type="RefSeq" id="XP_018264486.1">
    <property type="nucleotide sequence ID" value="XM_018405992.1"/>
</dbReference>
<dbReference type="SUPFAM" id="SSF56112">
    <property type="entry name" value="Protein kinase-like (PK-like)"/>
    <property type="match status" value="1"/>
</dbReference>
<dbReference type="EMBL" id="CP144532">
    <property type="protein sequence ID" value="WWC60076.1"/>
    <property type="molecule type" value="Genomic_DNA"/>
</dbReference>
<feature type="domain" description="Aminoglycoside phosphotransferase" evidence="1">
    <location>
        <begin position="72"/>
        <end position="301"/>
    </location>
</feature>
<dbReference type="Pfam" id="PF01636">
    <property type="entry name" value="APH"/>
    <property type="match status" value="1"/>
</dbReference>
<accession>A0A1A6A9B2</accession>
<dbReference type="VEuPathDB" id="FungiDB:I303_02653"/>
<dbReference type="GeneID" id="28966352"/>
<reference evidence="2" key="1">
    <citation type="submission" date="2013-07" db="EMBL/GenBank/DDBJ databases">
        <title>The Genome Sequence of Cryptococcus dejecticola CBS10117.</title>
        <authorList>
            <consortium name="The Broad Institute Genome Sequencing Platform"/>
            <person name="Cuomo C."/>
            <person name="Litvintseva A."/>
            <person name="Chen Y."/>
            <person name="Heitman J."/>
            <person name="Sun S."/>
            <person name="Springer D."/>
            <person name="Dromer F."/>
            <person name="Young S.K."/>
            <person name="Zeng Q."/>
            <person name="Gargeya S."/>
            <person name="Fitzgerald M."/>
            <person name="Abouelleil A."/>
            <person name="Alvarado L."/>
            <person name="Berlin A.M."/>
            <person name="Chapman S.B."/>
            <person name="Dewar J."/>
            <person name="Goldberg J."/>
            <person name="Griggs A."/>
            <person name="Gujja S."/>
            <person name="Hansen M."/>
            <person name="Howarth C."/>
            <person name="Imamovic A."/>
            <person name="Larimer J."/>
            <person name="McCowan C."/>
            <person name="Murphy C."/>
            <person name="Pearson M."/>
            <person name="Priest M."/>
            <person name="Roberts A."/>
            <person name="Saif S."/>
            <person name="Shea T."/>
            <person name="Sykes S."/>
            <person name="Wortman J."/>
            <person name="Nusbaum C."/>
            <person name="Birren B."/>
        </authorList>
    </citation>
    <scope>NUCLEOTIDE SEQUENCE [LARGE SCALE GENOMIC DNA]</scope>
    <source>
        <strain evidence="2">CBS 10117</strain>
    </source>
</reference>
<dbReference type="AlphaFoldDB" id="A0A1A6A9B2"/>
<sequence>MITSTTENWYEPEVSQVIAMLDIKLIKAEIEDLRKGGPRVKDIVIPQEWREFVFESGIAGSCNFHVKIVFEDGSRWVMRIRRRYAHRYSDQPLQLNLESEVATLRALHAAGIAVPNAWTRPMASKLHPKLIYCYQTWLPGEAFRADYRRIPFLKPTLDSATIRHIRGLAEWFIKMEKCTFDKVGSLTFAQKEHQEIVVGPLIERHPAYLEPPFYQEPFTTSKERWLAIIQKRMDFVLSREYCAPSWELKFYLALLDVKCLVNQCSEMNDPGPFYIKHDDDRFDHIRAKESGEVTGILDWEWAYTTNKQEAFAAPNGFVPPEYHEGKNDSLSDREIALINAYESLQRPDLAECVKNGRKYHRLVDLLRHNIINIGVINALERSFLNLPDTHTGQPSTMENWIDAKKEEYRSDKGLQTLLRMQSAR</sequence>
<dbReference type="PANTHER" id="PTHR21310">
    <property type="entry name" value="AMINOGLYCOSIDE PHOSPHOTRANSFERASE-RELATED-RELATED"/>
    <property type="match status" value="1"/>
</dbReference>
<gene>
    <name evidence="2" type="ORF">I303_02653</name>
    <name evidence="3" type="ORF">I303_102639</name>
</gene>
<dbReference type="KEGG" id="kdj:28966352"/>
<dbReference type="InterPro" id="IPR011009">
    <property type="entry name" value="Kinase-like_dom_sf"/>
</dbReference>
<evidence type="ECO:0000313" key="4">
    <source>
        <dbReference type="Proteomes" id="UP000078595"/>
    </source>
</evidence>
<dbReference type="OrthoDB" id="2564497at2759"/>
<evidence type="ECO:0000313" key="2">
    <source>
        <dbReference type="EMBL" id="OBR86644.1"/>
    </source>
</evidence>
<keyword evidence="4" id="KW-1185">Reference proteome</keyword>
<evidence type="ECO:0000259" key="1">
    <source>
        <dbReference type="Pfam" id="PF01636"/>
    </source>
</evidence>
<protein>
    <recommendedName>
        <fullName evidence="1">Aminoglycoside phosphotransferase domain-containing protein</fullName>
    </recommendedName>
</protein>
<dbReference type="InterPro" id="IPR051678">
    <property type="entry name" value="AGP_Transferase"/>
</dbReference>
<organism evidence="2">
    <name type="scientific">Kwoniella dejecticola CBS 10117</name>
    <dbReference type="NCBI Taxonomy" id="1296121"/>
    <lineage>
        <taxon>Eukaryota</taxon>
        <taxon>Fungi</taxon>
        <taxon>Dikarya</taxon>
        <taxon>Basidiomycota</taxon>
        <taxon>Agaricomycotina</taxon>
        <taxon>Tremellomycetes</taxon>
        <taxon>Tremellales</taxon>
        <taxon>Cryptococcaceae</taxon>
        <taxon>Kwoniella</taxon>
    </lineage>
</organism>
<dbReference type="STRING" id="1296121.A0A1A6A9B2"/>
<evidence type="ECO:0000313" key="3">
    <source>
        <dbReference type="EMBL" id="WWC60076.1"/>
    </source>
</evidence>
<reference evidence="3" key="2">
    <citation type="submission" date="2013-07" db="EMBL/GenBank/DDBJ databases">
        <authorList>
            <consortium name="The Broad Institute Genome Sequencing Platform"/>
            <person name="Cuomo C."/>
            <person name="Litvintseva A."/>
            <person name="Chen Y."/>
            <person name="Heitman J."/>
            <person name="Sun S."/>
            <person name="Springer D."/>
            <person name="Dromer F."/>
            <person name="Young S.K."/>
            <person name="Zeng Q."/>
            <person name="Gargeya S."/>
            <person name="Fitzgerald M."/>
            <person name="Abouelleil A."/>
            <person name="Alvarado L."/>
            <person name="Berlin A.M."/>
            <person name="Chapman S.B."/>
            <person name="Dewar J."/>
            <person name="Goldberg J."/>
            <person name="Griggs A."/>
            <person name="Gujja S."/>
            <person name="Hansen M."/>
            <person name="Howarth C."/>
            <person name="Imamovic A."/>
            <person name="Larimer J."/>
            <person name="McCowan C."/>
            <person name="Murphy C."/>
            <person name="Pearson M."/>
            <person name="Priest M."/>
            <person name="Roberts A."/>
            <person name="Saif S."/>
            <person name="Shea T."/>
            <person name="Sykes S."/>
            <person name="Wortman J."/>
            <person name="Nusbaum C."/>
            <person name="Birren B."/>
        </authorList>
    </citation>
    <scope>NUCLEOTIDE SEQUENCE</scope>
    <source>
        <strain evidence="3">CBS 10117</strain>
    </source>
</reference>
<dbReference type="Proteomes" id="UP000078595">
    <property type="component" value="Chromosome 3"/>
</dbReference>
<dbReference type="PANTHER" id="PTHR21310:SF15">
    <property type="entry name" value="AMINOGLYCOSIDE PHOSPHOTRANSFERASE DOMAIN-CONTAINING PROTEIN"/>
    <property type="match status" value="1"/>
</dbReference>
<name>A0A1A6A9B2_9TREE</name>
<dbReference type="InterPro" id="IPR002575">
    <property type="entry name" value="Aminoglycoside_PTrfase"/>
</dbReference>
<dbReference type="EMBL" id="KI894029">
    <property type="protein sequence ID" value="OBR86644.1"/>
    <property type="molecule type" value="Genomic_DNA"/>
</dbReference>